<keyword evidence="6" id="KW-1185">Reference proteome</keyword>
<dbReference type="Proteomes" id="UP001611383">
    <property type="component" value="Chromosome"/>
</dbReference>
<evidence type="ECO:0000313" key="5">
    <source>
        <dbReference type="EMBL" id="WNG43268.1"/>
    </source>
</evidence>
<name>A0ABY9WHR4_9BACT</name>
<evidence type="ECO:0000256" key="1">
    <source>
        <dbReference type="ARBA" id="ARBA00023015"/>
    </source>
</evidence>
<keyword evidence="3" id="KW-0804">Transcription</keyword>
<feature type="domain" description="HTH araC/xylS-type" evidence="4">
    <location>
        <begin position="189"/>
        <end position="272"/>
    </location>
</feature>
<dbReference type="SMART" id="SM00342">
    <property type="entry name" value="HTH_ARAC"/>
    <property type="match status" value="1"/>
</dbReference>
<dbReference type="EMBL" id="CP043494">
    <property type="protein sequence ID" value="WNG43268.1"/>
    <property type="molecule type" value="Genomic_DNA"/>
</dbReference>
<dbReference type="InterPro" id="IPR009057">
    <property type="entry name" value="Homeodomain-like_sf"/>
</dbReference>
<dbReference type="InterPro" id="IPR018060">
    <property type="entry name" value="HTH_AraC"/>
</dbReference>
<dbReference type="SUPFAM" id="SSF46689">
    <property type="entry name" value="Homeodomain-like"/>
    <property type="match status" value="2"/>
</dbReference>
<dbReference type="Pfam" id="PF12833">
    <property type="entry name" value="HTH_18"/>
    <property type="match status" value="1"/>
</dbReference>
<dbReference type="InterPro" id="IPR050204">
    <property type="entry name" value="AraC_XylS_family_regulators"/>
</dbReference>
<dbReference type="PANTHER" id="PTHR46796:SF6">
    <property type="entry name" value="ARAC SUBFAMILY"/>
    <property type="match status" value="1"/>
</dbReference>
<keyword evidence="1" id="KW-0805">Transcription regulation</keyword>
<gene>
    <name evidence="5" type="ORF">F0U60_03540</name>
</gene>
<organism evidence="5 6">
    <name type="scientific">Archangium minus</name>
    <dbReference type="NCBI Taxonomy" id="83450"/>
    <lineage>
        <taxon>Bacteria</taxon>
        <taxon>Pseudomonadati</taxon>
        <taxon>Myxococcota</taxon>
        <taxon>Myxococcia</taxon>
        <taxon>Myxococcales</taxon>
        <taxon>Cystobacterineae</taxon>
        <taxon>Archangiaceae</taxon>
        <taxon>Archangium</taxon>
    </lineage>
</organism>
<proteinExistence type="predicted"/>
<reference evidence="5 6" key="1">
    <citation type="submission" date="2019-08" db="EMBL/GenBank/DDBJ databases">
        <title>Archangium and Cystobacter genomes.</title>
        <authorList>
            <person name="Chen I.-C.K."/>
            <person name="Wielgoss S."/>
        </authorList>
    </citation>
    <scope>NUCLEOTIDE SEQUENCE [LARGE SCALE GENOMIC DNA]</scope>
    <source>
        <strain evidence="5 6">Cbm 6</strain>
    </source>
</reference>
<keyword evidence="2" id="KW-0238">DNA-binding</keyword>
<protein>
    <submittedName>
        <fullName evidence="5">Helix-turn-helix transcriptional regulator</fullName>
    </submittedName>
</protein>
<evidence type="ECO:0000313" key="6">
    <source>
        <dbReference type="Proteomes" id="UP001611383"/>
    </source>
</evidence>
<sequence>MSEQRQGETLAERRPRIGLGVELRATPAGEIQHLLPSDHYINVHAGAPVRTSCHLSRVRAIRTRGDICLIPAGMPDAWVDDDASSSVELRLPASLLRRVAEDMGLDPDRTGIEPRYSFREAQIEHLAWALEAEFRAGFPNGLLYSESLGLALAAHLLTRYRAPVEAPRGLSKRQLQRVIEHIEAHLDQNLSLTRLASEAEVSASHFKVLFKRSMGLPVHEYVMHRRVERARALLVRGELPASEVALEAGFSHQSHMARWMRRVLGVTPKSVVRSRA</sequence>
<evidence type="ECO:0000259" key="4">
    <source>
        <dbReference type="SMART" id="SM00342"/>
    </source>
</evidence>
<evidence type="ECO:0000256" key="2">
    <source>
        <dbReference type="ARBA" id="ARBA00023125"/>
    </source>
</evidence>
<accession>A0ABY9WHR4</accession>
<evidence type="ECO:0000256" key="3">
    <source>
        <dbReference type="ARBA" id="ARBA00023163"/>
    </source>
</evidence>
<dbReference type="PANTHER" id="PTHR46796">
    <property type="entry name" value="HTH-TYPE TRANSCRIPTIONAL ACTIVATOR RHAS-RELATED"/>
    <property type="match status" value="1"/>
</dbReference>
<dbReference type="Gene3D" id="1.10.10.60">
    <property type="entry name" value="Homeodomain-like"/>
    <property type="match status" value="1"/>
</dbReference>